<evidence type="ECO:0000313" key="3">
    <source>
        <dbReference type="Proteomes" id="UP000190675"/>
    </source>
</evidence>
<evidence type="ECO:0008006" key="4">
    <source>
        <dbReference type="Google" id="ProtNLM"/>
    </source>
</evidence>
<dbReference type="InterPro" id="IPR021937">
    <property type="entry name" value="DUF3551"/>
</dbReference>
<dbReference type="Pfam" id="PF12071">
    <property type="entry name" value="DUF3551"/>
    <property type="match status" value="1"/>
</dbReference>
<keyword evidence="1" id="KW-0732">Signal</keyword>
<dbReference type="AlphaFoldDB" id="A0A1M5RN04"/>
<evidence type="ECO:0000256" key="1">
    <source>
        <dbReference type="SAM" id="SignalP"/>
    </source>
</evidence>
<gene>
    <name evidence="2" type="ORF">SAMN05444169_6654</name>
</gene>
<dbReference type="EMBL" id="LT670818">
    <property type="protein sequence ID" value="SHH27526.1"/>
    <property type="molecule type" value="Genomic_DNA"/>
</dbReference>
<sequence>MVRLIVAILPLAMALVATSAQAQMYDPNYPVCMHVYGELEGERMDCIFTSLAQCAATASGRPATCLINPYFVHTSGRRRH</sequence>
<evidence type="ECO:0000313" key="2">
    <source>
        <dbReference type="EMBL" id="SHH27526.1"/>
    </source>
</evidence>
<proteinExistence type="predicted"/>
<name>A0A1M5RN04_9BRAD</name>
<feature type="chain" id="PRO_5012341490" description="DUF3551 domain-containing protein" evidence="1">
    <location>
        <begin position="23"/>
        <end position="80"/>
    </location>
</feature>
<accession>A0A1M5RN04</accession>
<reference evidence="2 3" key="1">
    <citation type="submission" date="2016-11" db="EMBL/GenBank/DDBJ databases">
        <authorList>
            <person name="Jaros S."/>
            <person name="Januszkiewicz K."/>
            <person name="Wedrychowicz H."/>
        </authorList>
    </citation>
    <scope>NUCLEOTIDE SEQUENCE [LARGE SCALE GENOMIC DNA]</scope>
    <source>
        <strain evidence="2 3">GAS242</strain>
    </source>
</reference>
<organism evidence="2 3">
    <name type="scientific">Bradyrhizobium erythrophlei</name>
    <dbReference type="NCBI Taxonomy" id="1437360"/>
    <lineage>
        <taxon>Bacteria</taxon>
        <taxon>Pseudomonadati</taxon>
        <taxon>Pseudomonadota</taxon>
        <taxon>Alphaproteobacteria</taxon>
        <taxon>Hyphomicrobiales</taxon>
        <taxon>Nitrobacteraceae</taxon>
        <taxon>Bradyrhizobium</taxon>
    </lineage>
</organism>
<dbReference type="Proteomes" id="UP000190675">
    <property type="component" value="Chromosome I"/>
</dbReference>
<protein>
    <recommendedName>
        <fullName evidence="4">DUF3551 domain-containing protein</fullName>
    </recommendedName>
</protein>
<feature type="signal peptide" evidence="1">
    <location>
        <begin position="1"/>
        <end position="22"/>
    </location>
</feature>